<dbReference type="PROSITE" id="PS50042">
    <property type="entry name" value="CNMP_BINDING_3"/>
    <property type="match status" value="1"/>
</dbReference>
<protein>
    <recommendedName>
        <fullName evidence="8">Cyclic nucleotide-binding domain-containing protein</fullName>
    </recommendedName>
</protein>
<evidence type="ECO:0000256" key="2">
    <source>
        <dbReference type="ARBA" id="ARBA00022860"/>
    </source>
</evidence>
<sequence>MGHCLSKSLRVQDDPDMPPPNNEEGKQITEPTSKKDKESSGRTRLPLRARVLSRVFSEDFERVQTKTLDPRGTFIREWSKIFLVACLVSLFVDPLFFLLPVVSDQVCIETGLSLKLILTIIRSVADVFYIIQIFIRFRTAYVAPTSRVFGRGELVIDPKKIALRYLRRGFCIDFIVALPLAQILIWVIIPSVKGSAINNTRNVLLFIIIFQFVPKLFLVIPLTTQVGEAIGFVIETAWLNAAYNLLLFSLSSHVFGASWYLLSIERQEACWKSTCDQESPSCQYDYFDCSWLGDTGRNYWFQSSNITNLCTPSTSAYPFGIYGDAVNNNVTNAPFINKYLYCFWWGLRNLSTMGQNLSPTTYIGEINFTILVGSLGVVLFVSLIGNMQRYLLSSTIRLEEWRIKRSDTEKWMHHRQLPEVLRLSVKKYDQYNWVATRGVDEEALLSSLPLELQRDIKRHLCLDLVRRVPLFEHMDERMLDAICERLRPALCTEGTFLVREGDPVHVMLFVIRGYLNSYIKDGDGIGFSNSSLIGPGNFCGEELLTWTLETYPSIILPSSICTVKAVAEVEGFALRAEDLKLVVSLFRKKHCKQLRHNFRFHSHHWRTWAACFIQAAWRGYKERKAAAETKGNKNLETAEVEPSLPGSGSAMFQAIMEASHKSGLNLSFRTVSDDGDPLQKPAEPDFFLDDNELNQ</sequence>
<dbReference type="GO" id="GO:0005216">
    <property type="term" value="F:monoatomic ion channel activity"/>
    <property type="evidence" value="ECO:0007669"/>
    <property type="project" value="InterPro"/>
</dbReference>
<feature type="region of interest" description="Disordered" evidence="6">
    <location>
        <begin position="672"/>
        <end position="695"/>
    </location>
</feature>
<keyword evidence="2" id="KW-0112">Calmodulin-binding</keyword>
<dbReference type="SMART" id="SM00100">
    <property type="entry name" value="cNMP"/>
    <property type="match status" value="1"/>
</dbReference>
<dbReference type="InterPro" id="IPR014710">
    <property type="entry name" value="RmlC-like_jellyroll"/>
</dbReference>
<dbReference type="GO" id="GO:0030552">
    <property type="term" value="F:cAMP binding"/>
    <property type="evidence" value="ECO:0007669"/>
    <property type="project" value="UniProtKB-KW"/>
</dbReference>
<evidence type="ECO:0000256" key="5">
    <source>
        <dbReference type="ARBA" id="ARBA00023303"/>
    </source>
</evidence>
<dbReference type="EMBL" id="BPVZ01000016">
    <property type="protein sequence ID" value="GKV01236.1"/>
    <property type="molecule type" value="Genomic_DNA"/>
</dbReference>
<evidence type="ECO:0000256" key="3">
    <source>
        <dbReference type="ARBA" id="ARBA00022992"/>
    </source>
</evidence>
<dbReference type="PANTHER" id="PTHR45651">
    <property type="entry name" value="CYCLIC NUCLEOTIDE-GATED ION CHANNEL 15-RELATED-RELATED"/>
    <property type="match status" value="1"/>
</dbReference>
<keyword evidence="10" id="KW-1185">Reference proteome</keyword>
<keyword evidence="3" id="KW-0547">Nucleotide-binding</keyword>
<dbReference type="SUPFAM" id="SSF81324">
    <property type="entry name" value="Voltage-gated potassium channels"/>
    <property type="match status" value="1"/>
</dbReference>
<keyword evidence="1" id="KW-0140">cGMP</keyword>
<feature type="transmembrane region" description="Helical" evidence="7">
    <location>
        <begin position="170"/>
        <end position="189"/>
    </location>
</feature>
<keyword evidence="4" id="KW-0813">Transport</keyword>
<feature type="transmembrane region" description="Helical" evidence="7">
    <location>
        <begin position="366"/>
        <end position="387"/>
    </location>
</feature>
<keyword evidence="7" id="KW-0472">Membrane</keyword>
<evidence type="ECO:0000256" key="1">
    <source>
        <dbReference type="ARBA" id="ARBA00022535"/>
    </source>
</evidence>
<dbReference type="SUPFAM" id="SSF51206">
    <property type="entry name" value="cAMP-binding domain-like"/>
    <property type="match status" value="1"/>
</dbReference>
<organism evidence="9 10">
    <name type="scientific">Rubroshorea leprosula</name>
    <dbReference type="NCBI Taxonomy" id="152421"/>
    <lineage>
        <taxon>Eukaryota</taxon>
        <taxon>Viridiplantae</taxon>
        <taxon>Streptophyta</taxon>
        <taxon>Embryophyta</taxon>
        <taxon>Tracheophyta</taxon>
        <taxon>Spermatophyta</taxon>
        <taxon>Magnoliopsida</taxon>
        <taxon>eudicotyledons</taxon>
        <taxon>Gunneridae</taxon>
        <taxon>Pentapetalae</taxon>
        <taxon>rosids</taxon>
        <taxon>malvids</taxon>
        <taxon>Malvales</taxon>
        <taxon>Dipterocarpaceae</taxon>
        <taxon>Rubroshorea</taxon>
    </lineage>
</organism>
<proteinExistence type="predicted"/>
<accession>A0AAV5IH26</accession>
<gene>
    <name evidence="9" type="ORF">SLEP1_g13803</name>
</gene>
<feature type="region of interest" description="Disordered" evidence="6">
    <location>
        <begin position="1"/>
        <end position="43"/>
    </location>
</feature>
<evidence type="ECO:0000313" key="9">
    <source>
        <dbReference type="EMBL" id="GKV01236.1"/>
    </source>
</evidence>
<dbReference type="PANTHER" id="PTHR45651:SF12">
    <property type="entry name" value="CYCLIC NUCLEOTIDE-GATED ION CHANNEL 15-RELATED"/>
    <property type="match status" value="1"/>
</dbReference>
<feature type="transmembrane region" description="Helical" evidence="7">
    <location>
        <begin position="201"/>
        <end position="220"/>
    </location>
</feature>
<dbReference type="Gene3D" id="1.10.287.70">
    <property type="match status" value="1"/>
</dbReference>
<feature type="compositionally biased region" description="Basic and acidic residues" evidence="6">
    <location>
        <begin position="23"/>
        <end position="41"/>
    </location>
</feature>
<name>A0AAV5IH26_9ROSI</name>
<dbReference type="GO" id="GO:0016020">
    <property type="term" value="C:membrane"/>
    <property type="evidence" value="ECO:0007669"/>
    <property type="project" value="UniProtKB-SubCell"/>
</dbReference>
<keyword evidence="3" id="KW-0142">cGMP-binding</keyword>
<dbReference type="PROSITE" id="PS50096">
    <property type="entry name" value="IQ"/>
    <property type="match status" value="1"/>
</dbReference>
<dbReference type="Proteomes" id="UP001054252">
    <property type="component" value="Unassembled WGS sequence"/>
</dbReference>
<keyword evidence="4" id="KW-1071">Ligand-gated ion channel</keyword>
<evidence type="ECO:0000256" key="7">
    <source>
        <dbReference type="SAM" id="Phobius"/>
    </source>
</evidence>
<evidence type="ECO:0000256" key="4">
    <source>
        <dbReference type="ARBA" id="ARBA00023286"/>
    </source>
</evidence>
<dbReference type="InterPro" id="IPR000595">
    <property type="entry name" value="cNMP-bd_dom"/>
</dbReference>
<comment type="caution">
    <text evidence="9">The sequence shown here is derived from an EMBL/GenBank/DDBJ whole genome shotgun (WGS) entry which is preliminary data.</text>
</comment>
<evidence type="ECO:0000256" key="6">
    <source>
        <dbReference type="SAM" id="MobiDB-lite"/>
    </source>
</evidence>
<dbReference type="Gene3D" id="2.60.120.10">
    <property type="entry name" value="Jelly Rolls"/>
    <property type="match status" value="1"/>
</dbReference>
<dbReference type="InterPro" id="IPR018490">
    <property type="entry name" value="cNMP-bd_dom_sf"/>
</dbReference>
<evidence type="ECO:0000259" key="8">
    <source>
        <dbReference type="PROSITE" id="PS50042"/>
    </source>
</evidence>
<dbReference type="GO" id="GO:0030553">
    <property type="term" value="F:cGMP binding"/>
    <property type="evidence" value="ECO:0007669"/>
    <property type="project" value="UniProtKB-KW"/>
</dbReference>
<keyword evidence="7" id="KW-0812">Transmembrane</keyword>
<keyword evidence="4" id="KW-0406">Ion transport</keyword>
<dbReference type="CDD" id="cd00038">
    <property type="entry name" value="CAP_ED"/>
    <property type="match status" value="1"/>
</dbReference>
<feature type="transmembrane region" description="Helical" evidence="7">
    <location>
        <begin position="241"/>
        <end position="262"/>
    </location>
</feature>
<dbReference type="Gene3D" id="1.10.287.630">
    <property type="entry name" value="Helix hairpin bin"/>
    <property type="match status" value="1"/>
</dbReference>
<dbReference type="GO" id="GO:0005516">
    <property type="term" value="F:calmodulin binding"/>
    <property type="evidence" value="ECO:0007669"/>
    <property type="project" value="UniProtKB-KW"/>
</dbReference>
<dbReference type="CDD" id="cd23767">
    <property type="entry name" value="IQCD"/>
    <property type="match status" value="1"/>
</dbReference>
<reference evidence="9 10" key="1">
    <citation type="journal article" date="2021" name="Commun. Biol.">
        <title>The genome of Shorea leprosula (Dipterocarpaceae) highlights the ecological relevance of drought in aseasonal tropical rainforests.</title>
        <authorList>
            <person name="Ng K.K.S."/>
            <person name="Kobayashi M.J."/>
            <person name="Fawcett J.A."/>
            <person name="Hatakeyama M."/>
            <person name="Paape T."/>
            <person name="Ng C.H."/>
            <person name="Ang C.C."/>
            <person name="Tnah L.H."/>
            <person name="Lee C.T."/>
            <person name="Nishiyama T."/>
            <person name="Sese J."/>
            <person name="O'Brien M.J."/>
            <person name="Copetti D."/>
            <person name="Mohd Noor M.I."/>
            <person name="Ong R.C."/>
            <person name="Putra M."/>
            <person name="Sireger I.Z."/>
            <person name="Indrioko S."/>
            <person name="Kosugi Y."/>
            <person name="Izuno A."/>
            <person name="Isagi Y."/>
            <person name="Lee S.L."/>
            <person name="Shimizu K.K."/>
        </authorList>
    </citation>
    <scope>NUCLEOTIDE SEQUENCE [LARGE SCALE GENOMIC DNA]</scope>
    <source>
        <strain evidence="9">214</strain>
    </source>
</reference>
<keyword evidence="7" id="KW-1133">Transmembrane helix</keyword>
<feature type="domain" description="Cyclic nucleotide-binding" evidence="8">
    <location>
        <begin position="470"/>
        <end position="544"/>
    </location>
</feature>
<dbReference type="AlphaFoldDB" id="A0AAV5IH26"/>
<feature type="transmembrane region" description="Helical" evidence="7">
    <location>
        <begin position="81"/>
        <end position="102"/>
    </location>
</feature>
<keyword evidence="5" id="KW-0407">Ion channel</keyword>
<feature type="compositionally biased region" description="Acidic residues" evidence="6">
    <location>
        <begin position="686"/>
        <end position="695"/>
    </location>
</feature>
<evidence type="ECO:0000313" key="10">
    <source>
        <dbReference type="Proteomes" id="UP001054252"/>
    </source>
</evidence>